<dbReference type="GeneID" id="94493291"/>
<protein>
    <submittedName>
        <fullName evidence="1">Uncharacterized protein</fullName>
    </submittedName>
</protein>
<evidence type="ECO:0000313" key="2">
    <source>
        <dbReference type="Proteomes" id="UP001303601"/>
    </source>
</evidence>
<name>A0ABZ0PAK0_9BACT</name>
<accession>A0ABZ0PAK0</accession>
<organism evidence="1 2">
    <name type="scientific">Metamycoplasma equirhinis</name>
    <dbReference type="NCBI Taxonomy" id="92402"/>
    <lineage>
        <taxon>Bacteria</taxon>
        <taxon>Bacillati</taxon>
        <taxon>Mycoplasmatota</taxon>
        <taxon>Mycoplasmoidales</taxon>
        <taxon>Metamycoplasmataceae</taxon>
        <taxon>Metamycoplasma</taxon>
    </lineage>
</organism>
<keyword evidence="2" id="KW-1185">Reference proteome</keyword>
<reference evidence="1" key="1">
    <citation type="submission" date="2023-11" db="EMBL/GenBank/DDBJ databases">
        <title>Completed genome sequence of Mycoplasma equirhinis type strain M432/72.</title>
        <authorList>
            <person name="Spergser J."/>
        </authorList>
    </citation>
    <scope>NUCLEOTIDE SEQUENCE [LARGE SCALE GENOMIC DNA]</scope>
    <source>
        <strain evidence="1">M432/72</strain>
    </source>
</reference>
<dbReference type="EMBL" id="CP137845">
    <property type="protein sequence ID" value="WPB53994.1"/>
    <property type="molecule type" value="Genomic_DNA"/>
</dbReference>
<sequence>MLIKYKLISNIHSTDEQTSYETNFVSYSERQEEKFIIISFIDEKKFACELKISADEIYLSYSVQKIYLKRNKFTHNEMIFENNMKFLVDAFLKNVSIGAKEISFEYDLLQGTQIIVSNKIILEIQKETK</sequence>
<dbReference type="RefSeq" id="WP_140031382.1">
    <property type="nucleotide sequence ID" value="NZ_CP137845.1"/>
</dbReference>
<dbReference type="Proteomes" id="UP001303601">
    <property type="component" value="Chromosome"/>
</dbReference>
<evidence type="ECO:0000313" key="1">
    <source>
        <dbReference type="EMBL" id="WPB53994.1"/>
    </source>
</evidence>
<proteinExistence type="predicted"/>
<gene>
    <name evidence="1" type="ORF">R9B83_00230</name>
</gene>